<dbReference type="HAMAP" id="MF_00213">
    <property type="entry name" value="HypA_HybF"/>
    <property type="match status" value="1"/>
</dbReference>
<evidence type="ECO:0000256" key="1">
    <source>
        <dbReference type="ARBA" id="ARBA00022596"/>
    </source>
</evidence>
<feature type="binding site" evidence="4">
    <location>
        <position position="72"/>
    </location>
    <ligand>
        <name>Zn(2+)</name>
        <dbReference type="ChEBI" id="CHEBI:29105"/>
    </ligand>
</feature>
<keyword evidence="2 4" id="KW-0479">Metal-binding</keyword>
<evidence type="ECO:0000313" key="5">
    <source>
        <dbReference type="EMBL" id="MBT1156831.1"/>
    </source>
</evidence>
<keyword evidence="3 4" id="KW-0862">Zinc</keyword>
<accession>A0A9X1ABG6</accession>
<comment type="function">
    <text evidence="4">Involved in the maturation of [NiFe] hydrogenases. Required for nickel insertion into the metal center of the hydrogenase.</text>
</comment>
<feature type="binding site" evidence="4">
    <location>
        <position position="92"/>
    </location>
    <ligand>
        <name>Zn(2+)</name>
        <dbReference type="ChEBI" id="CHEBI:29105"/>
    </ligand>
</feature>
<gene>
    <name evidence="4 5" type="primary">hypA</name>
    <name evidence="5" type="ORF">J1C56_14625</name>
</gene>
<keyword evidence="6" id="KW-1185">Reference proteome</keyword>
<dbReference type="EMBL" id="JAFLWW010000004">
    <property type="protein sequence ID" value="MBT1156831.1"/>
    <property type="molecule type" value="Genomic_DNA"/>
</dbReference>
<dbReference type="InterPro" id="IPR000688">
    <property type="entry name" value="HypA/HybF"/>
</dbReference>
<dbReference type="Gene3D" id="3.30.2320.80">
    <property type="match status" value="1"/>
</dbReference>
<proteinExistence type="inferred from homology"/>
<sequence>MHELTIASSMIDLASDHASRNGSARVTGMHVRLGVMCGIARSLYFCFGPATRGTLCEGAKLHIEEVPLTIFCEHCAEARSPISLSNLRCPDCGRPSRKVLSGREMELTHIELEEKAPHPALAPVGQTLQ</sequence>
<evidence type="ECO:0000256" key="3">
    <source>
        <dbReference type="ARBA" id="ARBA00022833"/>
    </source>
</evidence>
<keyword evidence="1 4" id="KW-0533">Nickel</keyword>
<reference evidence="5" key="2">
    <citation type="submission" date="2021-03" db="EMBL/GenBank/DDBJ databases">
        <authorList>
            <person name="Artuso I."/>
            <person name="Turrini P."/>
            <person name="Pirolo M."/>
            <person name="Lugli G.A."/>
            <person name="Ventura M."/>
            <person name="Visca P."/>
        </authorList>
    </citation>
    <scope>NUCLEOTIDE SEQUENCE</scope>
    <source>
        <strain evidence="5">LMG 26462</strain>
    </source>
</reference>
<evidence type="ECO:0000256" key="2">
    <source>
        <dbReference type="ARBA" id="ARBA00022723"/>
    </source>
</evidence>
<protein>
    <recommendedName>
        <fullName evidence="4">Hydrogenase maturation factor HypA</fullName>
    </recommendedName>
</protein>
<feature type="binding site" evidence="4">
    <location>
        <position position="75"/>
    </location>
    <ligand>
        <name>Zn(2+)</name>
        <dbReference type="ChEBI" id="CHEBI:29105"/>
    </ligand>
</feature>
<dbReference type="Pfam" id="PF01155">
    <property type="entry name" value="HypA"/>
    <property type="match status" value="1"/>
</dbReference>
<dbReference type="AlphaFoldDB" id="A0A9X1ABG6"/>
<dbReference type="PANTHER" id="PTHR34535">
    <property type="entry name" value="HYDROGENASE MATURATION FACTOR HYPA"/>
    <property type="match status" value="1"/>
</dbReference>
<evidence type="ECO:0000256" key="4">
    <source>
        <dbReference type="HAMAP-Rule" id="MF_00213"/>
    </source>
</evidence>
<dbReference type="Proteomes" id="UP001138921">
    <property type="component" value="Unassembled WGS sequence"/>
</dbReference>
<dbReference type="GO" id="GO:0008270">
    <property type="term" value="F:zinc ion binding"/>
    <property type="evidence" value="ECO:0007669"/>
    <property type="project" value="UniProtKB-UniRule"/>
</dbReference>
<feature type="binding site" evidence="4">
    <location>
        <position position="2"/>
    </location>
    <ligand>
        <name>Ni(2+)</name>
        <dbReference type="ChEBI" id="CHEBI:49786"/>
    </ligand>
</feature>
<dbReference type="GO" id="GO:0016151">
    <property type="term" value="F:nickel cation binding"/>
    <property type="evidence" value="ECO:0007669"/>
    <property type="project" value="UniProtKB-UniRule"/>
</dbReference>
<feature type="binding site" evidence="4">
    <location>
        <position position="89"/>
    </location>
    <ligand>
        <name>Zn(2+)</name>
        <dbReference type="ChEBI" id="CHEBI:29105"/>
    </ligand>
</feature>
<organism evidence="5 6">
    <name type="scientific">Aminobacter anthyllidis</name>
    <dbReference type="NCBI Taxonomy" id="1035067"/>
    <lineage>
        <taxon>Bacteria</taxon>
        <taxon>Pseudomonadati</taxon>
        <taxon>Pseudomonadota</taxon>
        <taxon>Alphaproteobacteria</taxon>
        <taxon>Hyphomicrobiales</taxon>
        <taxon>Phyllobacteriaceae</taxon>
        <taxon>Aminobacter</taxon>
    </lineage>
</organism>
<comment type="caution">
    <text evidence="5">The sequence shown here is derived from an EMBL/GenBank/DDBJ whole genome shotgun (WGS) entry which is preliminary data.</text>
</comment>
<dbReference type="RefSeq" id="WP_214390602.1">
    <property type="nucleotide sequence ID" value="NZ_JAFLWW010000004.1"/>
</dbReference>
<name>A0A9X1ABG6_9HYPH</name>
<comment type="similarity">
    <text evidence="4">Belongs to the HypA/HybF family.</text>
</comment>
<dbReference type="PIRSF" id="PIRSF004761">
    <property type="entry name" value="Hydrgn_mat_HypA"/>
    <property type="match status" value="1"/>
</dbReference>
<dbReference type="GO" id="GO:0051604">
    <property type="term" value="P:protein maturation"/>
    <property type="evidence" value="ECO:0007669"/>
    <property type="project" value="InterPro"/>
</dbReference>
<dbReference type="NCBIfam" id="TIGR00100">
    <property type="entry name" value="hypA"/>
    <property type="match status" value="1"/>
</dbReference>
<evidence type="ECO:0000313" key="6">
    <source>
        <dbReference type="Proteomes" id="UP001138921"/>
    </source>
</evidence>
<dbReference type="PANTHER" id="PTHR34535:SF3">
    <property type="entry name" value="HYDROGENASE MATURATION FACTOR HYPA"/>
    <property type="match status" value="1"/>
</dbReference>
<reference evidence="5" key="1">
    <citation type="journal article" date="2021" name="Microorganisms">
        <title>Phylogenomic Reconstruction and Metabolic Potential of the Genus Aminobacter.</title>
        <authorList>
            <person name="Artuso I."/>
            <person name="Turrini P."/>
            <person name="Pirolo M."/>
            <person name="Lugli G.A."/>
            <person name="Ventura M."/>
            <person name="Visca P."/>
        </authorList>
    </citation>
    <scope>NUCLEOTIDE SEQUENCE</scope>
    <source>
        <strain evidence="5">LMG 26462</strain>
    </source>
</reference>